<evidence type="ECO:0000313" key="26">
    <source>
        <dbReference type="EMBL" id="GFQ08050.1"/>
    </source>
</evidence>
<dbReference type="Pfam" id="PF03552">
    <property type="entry name" value="Cellulose_synt"/>
    <property type="match status" value="1"/>
</dbReference>
<feature type="active site" evidence="21">
    <location>
        <position position="396"/>
    </location>
</feature>
<dbReference type="SUPFAM" id="SSF53448">
    <property type="entry name" value="Nucleotide-diphospho-sugar transferases"/>
    <property type="match status" value="1"/>
</dbReference>
<evidence type="ECO:0000256" key="2">
    <source>
        <dbReference type="ARBA" id="ARBA00001947"/>
    </source>
</evidence>
<feature type="transmembrane region" description="Helical" evidence="24">
    <location>
        <begin position="1053"/>
        <end position="1073"/>
    </location>
</feature>
<keyword evidence="19" id="KW-0961">Cell wall biogenesis/degradation</keyword>
<proteinExistence type="inferred from homology"/>
<keyword evidence="8" id="KW-0328">Glycosyltransferase</keyword>
<dbReference type="GO" id="GO:0003993">
    <property type="term" value="F:acid phosphatase activity"/>
    <property type="evidence" value="ECO:0007669"/>
    <property type="project" value="InterPro"/>
</dbReference>
<keyword evidence="17 24" id="KW-0472">Membrane</keyword>
<feature type="binding site" evidence="23">
    <location>
        <position position="538"/>
    </location>
    <ligand>
        <name>Mn(2+)</name>
        <dbReference type="ChEBI" id="CHEBI:29035"/>
    </ligand>
</feature>
<dbReference type="GO" id="GO:0016760">
    <property type="term" value="F:cellulose synthase (UDP-forming) activity"/>
    <property type="evidence" value="ECO:0007669"/>
    <property type="project" value="UniProtKB-EC"/>
</dbReference>
<evidence type="ECO:0000256" key="24">
    <source>
        <dbReference type="SAM" id="Phobius"/>
    </source>
</evidence>
<evidence type="ECO:0000256" key="19">
    <source>
        <dbReference type="ARBA" id="ARBA00023316"/>
    </source>
</evidence>
<evidence type="ECO:0000256" key="3">
    <source>
        <dbReference type="ARBA" id="ARBA00004651"/>
    </source>
</evidence>
<dbReference type="PANTHER" id="PTHR13301">
    <property type="entry name" value="X-BOX TRANSCRIPTION FACTOR-RELATED"/>
    <property type="match status" value="1"/>
</dbReference>
<dbReference type="OrthoDB" id="2161379at2759"/>
<dbReference type="FunFam" id="3.90.550.10:FF:000009">
    <property type="entry name" value="Cellulose synthase"/>
    <property type="match status" value="1"/>
</dbReference>
<comment type="subcellular location">
    <subcellularLocation>
        <location evidence="3">Cell membrane</location>
        <topology evidence="3">Multi-pass membrane protein</topology>
    </subcellularLocation>
</comment>
<feature type="transmembrane region" description="Helical" evidence="24">
    <location>
        <begin position="302"/>
        <end position="321"/>
    </location>
</feature>
<keyword evidence="16 24" id="KW-1133">Transmembrane helix</keyword>
<feature type="chain" id="PRO_5032696821" description="cellulose synthase (UDP-forming)" evidence="25">
    <location>
        <begin position="23"/>
        <end position="1092"/>
    </location>
</feature>
<evidence type="ECO:0000256" key="7">
    <source>
        <dbReference type="ARBA" id="ARBA00022475"/>
    </source>
</evidence>
<evidence type="ECO:0000256" key="8">
    <source>
        <dbReference type="ARBA" id="ARBA00022676"/>
    </source>
</evidence>
<dbReference type="Pfam" id="PF03767">
    <property type="entry name" value="Acid_phosphat_B"/>
    <property type="match status" value="1"/>
</dbReference>
<evidence type="ECO:0000256" key="14">
    <source>
        <dbReference type="ARBA" id="ARBA00022833"/>
    </source>
</evidence>
<dbReference type="GO" id="GO:0008270">
    <property type="term" value="F:zinc ion binding"/>
    <property type="evidence" value="ECO:0007669"/>
    <property type="project" value="UniProtKB-KW"/>
</dbReference>
<feature type="binding site" evidence="22">
    <location>
        <position position="537"/>
    </location>
    <ligand>
        <name>UDP-alpha-D-glucose</name>
        <dbReference type="ChEBI" id="CHEBI:58885"/>
    </ligand>
</feature>
<evidence type="ECO:0000256" key="23">
    <source>
        <dbReference type="PIRSR" id="PIRSR605150-3"/>
    </source>
</evidence>
<evidence type="ECO:0000256" key="11">
    <source>
        <dbReference type="ARBA" id="ARBA00022723"/>
    </source>
</evidence>
<evidence type="ECO:0000256" key="12">
    <source>
        <dbReference type="ARBA" id="ARBA00022729"/>
    </source>
</evidence>
<dbReference type="CDD" id="cd07535">
    <property type="entry name" value="HAD_VSP"/>
    <property type="match status" value="1"/>
</dbReference>
<keyword evidence="7" id="KW-1003">Cell membrane</keyword>
<protein>
    <recommendedName>
        <fullName evidence="6">cellulose synthase (UDP-forming)</fullName>
        <ecNumber evidence="6">2.4.1.12</ecNumber>
    </recommendedName>
</protein>
<feature type="binding site" evidence="23">
    <location>
        <position position="562"/>
    </location>
    <ligand>
        <name>Mn(2+)</name>
        <dbReference type="ChEBI" id="CHEBI:29035"/>
    </ligand>
</feature>
<evidence type="ECO:0000256" key="17">
    <source>
        <dbReference type="ARBA" id="ARBA00023136"/>
    </source>
</evidence>
<evidence type="ECO:0000256" key="10">
    <source>
        <dbReference type="ARBA" id="ARBA00022692"/>
    </source>
</evidence>
<sequence>MARNTSFLLSLLTSLLIGLGSADWNILNQRKKIVSGSSLKNYCESWRINVELNNIRGFEVVPQECTSYIGKYMTSSQYKADCQRAIEECQLFLTSCCCTLKGDGKDAWIFDVDDTLISTVPYFKKHSFGGHKLNLTALEGWMQTSKAPALDHTLRLFHEIKEKGFKIFLISTRRESLRDATVDNLIKEGYHGWSGLVLRGLEDENKHVQNYKVEARKKLVKEGYRIWGIVGDQWSSFDGTPSAKRTFKLPNSFIAEARQPLWRKVPVPSRLISPYRIVIVVRFIILCFFFHFRILTPAYDAYPLWIISVICEIWFGLSWILDQFPKWNPINRETYLDRLSLRFEREGEPDRLSPVDFFVSTVDPLKEPPIVTANTVLSILSVDYPVQKVSCYVSDDGASMLLFDSLAETAEFARRWVPFCKKYNVEPRAPEFYFNEKIDYLKDKIQTTFVKDRRAMKREYEEFKVRINALVAKAQKKPEEGWVMQDGTPWPGNNTRDHPGMIQVYLGSEGALDIEGKELPRLVYVSREKRPGYQHHKKAGAMNALVRVSAVLTNAPFILNLDCDHYLNNSKAVREAMCFLMDPQMGKKLCYVQFPQRFDGIDRHDRYANRNVVFFDINMKGLDGIQGPVYVGTGCVFNRQALYGYDPPASEKRPKMTCDCWPNWCCCCCGGSRKPKDKKKGLKSLLGAWKIVQQEEENDGQQAVLSEIVRTGFRPRGNRRRLGRIRRVGKIIAHVPKEFRETVRNVAPVFIGSTLKEDGGLPEGTNPSSLVKEAIHVISCGYEEKTEWGKGEDILTGFKMHCRGWRSVYCCPKRPAFKGSAPINLSDRLHQVLRWALGSVEIFFSRHCPLWYGFAGKLKWLERLSYINTIVYPFTSIALLAYCTLPAVCLLTGKFIVPTLNNLASIWFMALFLSIITTGILELRWSGVSIEDWWRNEQFWVIGGVSAHLFAVFQGLLKVLAGVDTNFTVTSKSADDTEFGELYLFKWTTLLIPPTTLIILNMVGVVAGVSDAINNGYSSWGPLFGKLFFAFWVIVHLYPFLKGLMGRQNRTPTIVVLWSILLASIFSLVWVRIDPFLPKQTGPILKQCGVEC</sequence>
<dbReference type="EC" id="2.4.1.12" evidence="6"/>
<dbReference type="InterPro" id="IPR023214">
    <property type="entry name" value="HAD_sf"/>
</dbReference>
<accession>A0A830D9Y5</accession>
<keyword evidence="12 25" id="KW-0732">Signal</keyword>
<evidence type="ECO:0000256" key="18">
    <source>
        <dbReference type="ARBA" id="ARBA00023211"/>
    </source>
</evidence>
<dbReference type="EMBL" id="BMAC01002786">
    <property type="protein sequence ID" value="GFQ08050.1"/>
    <property type="molecule type" value="Genomic_DNA"/>
</dbReference>
<evidence type="ECO:0000256" key="25">
    <source>
        <dbReference type="SAM" id="SignalP"/>
    </source>
</evidence>
<feature type="binding site" evidence="22">
    <location>
        <position position="366"/>
    </location>
    <ligand>
        <name>UDP-alpha-D-glucose</name>
        <dbReference type="ChEBI" id="CHEBI:58885"/>
    </ligand>
</feature>
<evidence type="ECO:0000256" key="5">
    <source>
        <dbReference type="ARBA" id="ARBA00007548"/>
    </source>
</evidence>
<evidence type="ECO:0000256" key="9">
    <source>
        <dbReference type="ARBA" id="ARBA00022679"/>
    </source>
</evidence>
<dbReference type="GO" id="GO:0071555">
    <property type="term" value="P:cell wall organization"/>
    <property type="evidence" value="ECO:0007669"/>
    <property type="project" value="UniProtKB-KW"/>
</dbReference>
<dbReference type="GO" id="GO:0030244">
    <property type="term" value="P:cellulose biosynthetic process"/>
    <property type="evidence" value="ECO:0007669"/>
    <property type="project" value="UniProtKB-KW"/>
</dbReference>
<feature type="active site" evidence="21">
    <location>
        <position position="793"/>
    </location>
</feature>
<organism evidence="26 27">
    <name type="scientific">Phtheirospermum japonicum</name>
    <dbReference type="NCBI Taxonomy" id="374723"/>
    <lineage>
        <taxon>Eukaryota</taxon>
        <taxon>Viridiplantae</taxon>
        <taxon>Streptophyta</taxon>
        <taxon>Embryophyta</taxon>
        <taxon>Tracheophyta</taxon>
        <taxon>Spermatophyta</taxon>
        <taxon>Magnoliopsida</taxon>
        <taxon>eudicotyledons</taxon>
        <taxon>Gunneridae</taxon>
        <taxon>Pentapetalae</taxon>
        <taxon>asterids</taxon>
        <taxon>lamiids</taxon>
        <taxon>Lamiales</taxon>
        <taxon>Orobanchaceae</taxon>
        <taxon>Orobanchaceae incertae sedis</taxon>
        <taxon>Phtheirospermum</taxon>
    </lineage>
</organism>
<evidence type="ECO:0000256" key="13">
    <source>
        <dbReference type="ARBA" id="ARBA00022771"/>
    </source>
</evidence>
<feature type="transmembrane region" description="Helical" evidence="24">
    <location>
        <begin position="870"/>
        <end position="891"/>
    </location>
</feature>
<feature type="transmembrane region" description="Helical" evidence="24">
    <location>
        <begin position="982"/>
        <end position="1003"/>
    </location>
</feature>
<feature type="signal peptide" evidence="25">
    <location>
        <begin position="1"/>
        <end position="22"/>
    </location>
</feature>
<dbReference type="InterPro" id="IPR010028">
    <property type="entry name" value="Acid_phosphatase_pln"/>
</dbReference>
<dbReference type="Gene3D" id="3.40.50.1000">
    <property type="entry name" value="HAD superfamily/HAD-like"/>
    <property type="match status" value="1"/>
</dbReference>
<reference evidence="26" key="1">
    <citation type="submission" date="2020-07" db="EMBL/GenBank/DDBJ databases">
        <title>Ethylene signaling mediates host invasion by parasitic plants.</title>
        <authorList>
            <person name="Yoshida S."/>
        </authorList>
    </citation>
    <scope>NUCLEOTIDE SEQUENCE</scope>
    <source>
        <strain evidence="26">Okayama</strain>
    </source>
</reference>
<keyword evidence="14" id="KW-0862">Zinc</keyword>
<feature type="transmembrane region" description="Helical" evidence="24">
    <location>
        <begin position="903"/>
        <end position="921"/>
    </location>
</feature>
<feature type="binding site" evidence="22">
    <location>
        <position position="360"/>
    </location>
    <ligand>
        <name>UDP-alpha-D-glucose</name>
        <dbReference type="ChEBI" id="CHEBI:58885"/>
    </ligand>
</feature>
<dbReference type="SUPFAM" id="SSF56784">
    <property type="entry name" value="HAD-like"/>
    <property type="match status" value="1"/>
</dbReference>
<keyword evidence="18" id="KW-0464">Manganese</keyword>
<dbReference type="InterPro" id="IPR005150">
    <property type="entry name" value="Cellulose_synth"/>
</dbReference>
<dbReference type="Proteomes" id="UP000653305">
    <property type="component" value="Unassembled WGS sequence"/>
</dbReference>
<dbReference type="AlphaFoldDB" id="A0A830D9Y5"/>
<name>A0A830D9Y5_9LAMI</name>
<dbReference type="GO" id="GO:0005886">
    <property type="term" value="C:plasma membrane"/>
    <property type="evidence" value="ECO:0007669"/>
    <property type="project" value="UniProtKB-SubCell"/>
</dbReference>
<evidence type="ECO:0000256" key="16">
    <source>
        <dbReference type="ARBA" id="ARBA00022989"/>
    </source>
</evidence>
<dbReference type="InterPro" id="IPR029044">
    <property type="entry name" value="Nucleotide-diphossugar_trans"/>
</dbReference>
<dbReference type="InterPro" id="IPR005519">
    <property type="entry name" value="Acid_phosphat_B-like"/>
</dbReference>
<gene>
    <name evidence="26" type="ORF">PHJA_002949000</name>
</gene>
<evidence type="ECO:0000256" key="15">
    <source>
        <dbReference type="ARBA" id="ARBA00022916"/>
    </source>
</evidence>
<comment type="cofactor">
    <cofactor evidence="2">
        <name>Zn(2+)</name>
        <dbReference type="ChEBI" id="CHEBI:29105"/>
    </cofactor>
</comment>
<keyword evidence="15" id="KW-0135">Cellulose biosynthesis</keyword>
<keyword evidence="10 24" id="KW-0812">Transmembrane</keyword>
<evidence type="ECO:0000256" key="20">
    <source>
        <dbReference type="ARBA" id="ARBA00048682"/>
    </source>
</evidence>
<keyword evidence="11" id="KW-0479">Metal-binding</keyword>
<dbReference type="NCBIfam" id="TIGR01675">
    <property type="entry name" value="plant-AP"/>
    <property type="match status" value="1"/>
</dbReference>
<comment type="cofactor">
    <cofactor evidence="1">
        <name>Mn(2+)</name>
        <dbReference type="ChEBI" id="CHEBI:29035"/>
    </cofactor>
</comment>
<comment type="pathway">
    <text evidence="4">Glycan metabolism; plant cellulose biosynthesis.</text>
</comment>
<evidence type="ECO:0000256" key="6">
    <source>
        <dbReference type="ARBA" id="ARBA00012539"/>
    </source>
</evidence>
<dbReference type="Gene3D" id="3.90.550.10">
    <property type="entry name" value="Spore Coat Polysaccharide Biosynthesis Protein SpsA, Chain A"/>
    <property type="match status" value="1"/>
</dbReference>
<comment type="catalytic activity">
    <reaction evidence="20">
        <text>[(1-&gt;4)-beta-D-glucosyl](n) + UDP-alpha-D-glucose = [(1-&gt;4)-beta-D-glucosyl](n+1) + UDP + H(+)</text>
        <dbReference type="Rhea" id="RHEA:19929"/>
        <dbReference type="Rhea" id="RHEA-COMP:10033"/>
        <dbReference type="Rhea" id="RHEA-COMP:10034"/>
        <dbReference type="ChEBI" id="CHEBI:15378"/>
        <dbReference type="ChEBI" id="CHEBI:18246"/>
        <dbReference type="ChEBI" id="CHEBI:58223"/>
        <dbReference type="ChEBI" id="CHEBI:58885"/>
        <dbReference type="EC" id="2.4.1.12"/>
    </reaction>
</comment>
<evidence type="ECO:0000256" key="1">
    <source>
        <dbReference type="ARBA" id="ARBA00001936"/>
    </source>
</evidence>
<feature type="transmembrane region" description="Helical" evidence="24">
    <location>
        <begin position="941"/>
        <end position="961"/>
    </location>
</feature>
<evidence type="ECO:0000256" key="4">
    <source>
        <dbReference type="ARBA" id="ARBA00004768"/>
    </source>
</evidence>
<feature type="transmembrane region" description="Helical" evidence="24">
    <location>
        <begin position="1023"/>
        <end position="1041"/>
    </location>
</feature>
<comment type="caution">
    <text evidence="26">The sequence shown here is derived from an EMBL/GenBank/DDBJ whole genome shotgun (WGS) entry which is preliminary data.</text>
</comment>
<feature type="binding site" evidence="22">
    <location>
        <position position="367"/>
    </location>
    <ligand>
        <name>UDP-alpha-D-glucose</name>
        <dbReference type="ChEBI" id="CHEBI:58885"/>
    </ligand>
</feature>
<feature type="binding site" evidence="22">
    <location>
        <position position="396"/>
    </location>
    <ligand>
        <name>UDP-alpha-D-glucose</name>
        <dbReference type="ChEBI" id="CHEBI:58885"/>
    </ligand>
</feature>
<evidence type="ECO:0000256" key="21">
    <source>
        <dbReference type="PIRSR" id="PIRSR605150-1"/>
    </source>
</evidence>
<evidence type="ECO:0000313" key="27">
    <source>
        <dbReference type="Proteomes" id="UP000653305"/>
    </source>
</evidence>
<keyword evidence="27" id="KW-1185">Reference proteome</keyword>
<feature type="transmembrane region" description="Helical" evidence="24">
    <location>
        <begin position="275"/>
        <end position="295"/>
    </location>
</feature>
<dbReference type="InterPro" id="IPR036412">
    <property type="entry name" value="HAD-like_sf"/>
</dbReference>
<keyword evidence="9" id="KW-0808">Transferase</keyword>
<keyword evidence="13" id="KW-0863">Zinc-finger</keyword>
<comment type="similarity">
    <text evidence="5">Belongs to the glycosyltransferase 2 family. Plant cellulose synthase subfamily.</text>
</comment>
<evidence type="ECO:0000256" key="22">
    <source>
        <dbReference type="PIRSR" id="PIRSR605150-2"/>
    </source>
</evidence>